<evidence type="ECO:0000313" key="3">
    <source>
        <dbReference type="Proteomes" id="UP000800041"/>
    </source>
</evidence>
<feature type="chain" id="PRO_5026130533" evidence="1">
    <location>
        <begin position="20"/>
        <end position="75"/>
    </location>
</feature>
<sequence length="75" mass="7915">MASGSAVIAVWLKLKLACAGKEKPKGNGGARTTCGVDRKGESGRWISCRCDLGDRDSFAHVRCGTCGLVAMWVSK</sequence>
<organism evidence="2 3">
    <name type="scientific">Aulographum hederae CBS 113979</name>
    <dbReference type="NCBI Taxonomy" id="1176131"/>
    <lineage>
        <taxon>Eukaryota</taxon>
        <taxon>Fungi</taxon>
        <taxon>Dikarya</taxon>
        <taxon>Ascomycota</taxon>
        <taxon>Pezizomycotina</taxon>
        <taxon>Dothideomycetes</taxon>
        <taxon>Pleosporomycetidae</taxon>
        <taxon>Aulographales</taxon>
        <taxon>Aulographaceae</taxon>
    </lineage>
</organism>
<dbReference type="EMBL" id="ML977159">
    <property type="protein sequence ID" value="KAF1985942.1"/>
    <property type="molecule type" value="Genomic_DNA"/>
</dbReference>
<reference evidence="2" key="1">
    <citation type="journal article" date="2020" name="Stud. Mycol.">
        <title>101 Dothideomycetes genomes: a test case for predicting lifestyles and emergence of pathogens.</title>
        <authorList>
            <person name="Haridas S."/>
            <person name="Albert R."/>
            <person name="Binder M."/>
            <person name="Bloem J."/>
            <person name="Labutti K."/>
            <person name="Salamov A."/>
            <person name="Andreopoulos B."/>
            <person name="Baker S."/>
            <person name="Barry K."/>
            <person name="Bills G."/>
            <person name="Bluhm B."/>
            <person name="Cannon C."/>
            <person name="Castanera R."/>
            <person name="Culley D."/>
            <person name="Daum C."/>
            <person name="Ezra D."/>
            <person name="Gonzalez J."/>
            <person name="Henrissat B."/>
            <person name="Kuo A."/>
            <person name="Liang C."/>
            <person name="Lipzen A."/>
            <person name="Lutzoni F."/>
            <person name="Magnuson J."/>
            <person name="Mondo S."/>
            <person name="Nolan M."/>
            <person name="Ohm R."/>
            <person name="Pangilinan J."/>
            <person name="Park H.-J."/>
            <person name="Ramirez L."/>
            <person name="Alfaro M."/>
            <person name="Sun H."/>
            <person name="Tritt A."/>
            <person name="Yoshinaga Y."/>
            <person name="Zwiers L.-H."/>
            <person name="Turgeon B."/>
            <person name="Goodwin S."/>
            <person name="Spatafora J."/>
            <person name="Crous P."/>
            <person name="Grigoriev I."/>
        </authorList>
    </citation>
    <scope>NUCLEOTIDE SEQUENCE</scope>
    <source>
        <strain evidence="2">CBS 113979</strain>
    </source>
</reference>
<proteinExistence type="predicted"/>
<accession>A0A6G1GYQ8</accession>
<dbReference type="Proteomes" id="UP000800041">
    <property type="component" value="Unassembled WGS sequence"/>
</dbReference>
<feature type="signal peptide" evidence="1">
    <location>
        <begin position="1"/>
        <end position="19"/>
    </location>
</feature>
<keyword evidence="1" id="KW-0732">Signal</keyword>
<name>A0A6G1GYQ8_9PEZI</name>
<keyword evidence="3" id="KW-1185">Reference proteome</keyword>
<protein>
    <submittedName>
        <fullName evidence="2">Uncharacterized protein</fullName>
    </submittedName>
</protein>
<gene>
    <name evidence="2" type="ORF">K402DRAFT_394192</name>
</gene>
<evidence type="ECO:0000313" key="2">
    <source>
        <dbReference type="EMBL" id="KAF1985942.1"/>
    </source>
</evidence>
<evidence type="ECO:0000256" key="1">
    <source>
        <dbReference type="SAM" id="SignalP"/>
    </source>
</evidence>
<dbReference type="AlphaFoldDB" id="A0A6G1GYQ8"/>